<keyword evidence="3 6" id="KW-0812">Transmembrane</keyword>
<feature type="transmembrane region" description="Helical" evidence="6">
    <location>
        <begin position="758"/>
        <end position="779"/>
    </location>
</feature>
<feature type="transmembrane region" description="Helical" evidence="6">
    <location>
        <begin position="282"/>
        <end position="300"/>
    </location>
</feature>
<dbReference type="Proteomes" id="UP000494216">
    <property type="component" value="Unassembled WGS sequence"/>
</dbReference>
<evidence type="ECO:0000256" key="6">
    <source>
        <dbReference type="SAM" id="Phobius"/>
    </source>
</evidence>
<accession>A0A8S0Y6Y2</accession>
<evidence type="ECO:0000256" key="5">
    <source>
        <dbReference type="ARBA" id="ARBA00023136"/>
    </source>
</evidence>
<feature type="domain" description="Membrane transport protein MMPL" evidence="7">
    <location>
        <begin position="235"/>
        <end position="441"/>
    </location>
</feature>
<organism evidence="8 9">
    <name type="scientific">Candidatus Methylobacter favarea</name>
    <dbReference type="NCBI Taxonomy" id="2707345"/>
    <lineage>
        <taxon>Bacteria</taxon>
        <taxon>Pseudomonadati</taxon>
        <taxon>Pseudomonadota</taxon>
        <taxon>Gammaproteobacteria</taxon>
        <taxon>Methylococcales</taxon>
        <taxon>Methylococcaceae</taxon>
        <taxon>Methylobacter</taxon>
    </lineage>
</organism>
<feature type="domain" description="Membrane transport protein MMPL" evidence="7">
    <location>
        <begin position="734"/>
        <end position="882"/>
    </location>
</feature>
<name>A0A8S0Y6Y2_9GAMM</name>
<feature type="transmembrane region" description="Helical" evidence="6">
    <location>
        <begin position="333"/>
        <end position="355"/>
    </location>
</feature>
<keyword evidence="5 6" id="KW-0472">Membrane</keyword>
<keyword evidence="2" id="KW-1003">Cell membrane</keyword>
<dbReference type="InterPro" id="IPR017841">
    <property type="entry name" value="Hopanoid_biosynth_HpnN"/>
</dbReference>
<feature type="transmembrane region" description="Helical" evidence="6">
    <location>
        <begin position="785"/>
        <end position="806"/>
    </location>
</feature>
<evidence type="ECO:0000256" key="2">
    <source>
        <dbReference type="ARBA" id="ARBA00022475"/>
    </source>
</evidence>
<feature type="transmembrane region" description="Helical" evidence="6">
    <location>
        <begin position="375"/>
        <end position="397"/>
    </location>
</feature>
<evidence type="ECO:0000256" key="4">
    <source>
        <dbReference type="ARBA" id="ARBA00022989"/>
    </source>
</evidence>
<dbReference type="SUPFAM" id="SSF82866">
    <property type="entry name" value="Multidrug efflux transporter AcrB transmembrane domain"/>
    <property type="match status" value="2"/>
</dbReference>
<dbReference type="EMBL" id="CADCXN010000102">
    <property type="protein sequence ID" value="CAA9892449.1"/>
    <property type="molecule type" value="Genomic_DNA"/>
</dbReference>
<dbReference type="NCBIfam" id="TIGR03480">
    <property type="entry name" value="HpnN"/>
    <property type="match status" value="1"/>
</dbReference>
<dbReference type="GO" id="GO:0005886">
    <property type="term" value="C:plasma membrane"/>
    <property type="evidence" value="ECO:0007669"/>
    <property type="project" value="UniProtKB-SubCell"/>
</dbReference>
<dbReference type="Pfam" id="PF03176">
    <property type="entry name" value="MMPL"/>
    <property type="match status" value="2"/>
</dbReference>
<feature type="transmembrane region" description="Helical" evidence="6">
    <location>
        <begin position="307"/>
        <end position="327"/>
    </location>
</feature>
<keyword evidence="9" id="KW-1185">Reference proteome</keyword>
<feature type="transmembrane region" description="Helical" evidence="6">
    <location>
        <begin position="18"/>
        <end position="37"/>
    </location>
</feature>
<dbReference type="InterPro" id="IPR050545">
    <property type="entry name" value="Mycobact_MmpL"/>
</dbReference>
<feature type="transmembrane region" description="Helical" evidence="6">
    <location>
        <begin position="462"/>
        <end position="482"/>
    </location>
</feature>
<feature type="transmembrane region" description="Helical" evidence="6">
    <location>
        <begin position="850"/>
        <end position="875"/>
    </location>
</feature>
<protein>
    <submittedName>
        <fullName evidence="8">Hopanoid biosynthesis associated RND transporter like protein HpnN</fullName>
    </submittedName>
</protein>
<dbReference type="AlphaFoldDB" id="A0A8S0Y6Y2"/>
<feature type="transmembrane region" description="Helical" evidence="6">
    <location>
        <begin position="728"/>
        <end position="751"/>
    </location>
</feature>
<evidence type="ECO:0000313" key="9">
    <source>
        <dbReference type="Proteomes" id="UP000494216"/>
    </source>
</evidence>
<comment type="caution">
    <text evidence="8">The sequence shown here is derived from an EMBL/GenBank/DDBJ whole genome shotgun (WGS) entry which is preliminary data.</text>
</comment>
<reference evidence="8 9" key="1">
    <citation type="submission" date="2020-02" db="EMBL/GenBank/DDBJ databases">
        <authorList>
            <person name="Hogendoorn C."/>
        </authorList>
    </citation>
    <scope>NUCLEOTIDE SEQUENCE [LARGE SCALE GENOMIC DNA]</scope>
    <source>
        <strain evidence="8">METHB21</strain>
    </source>
</reference>
<feature type="transmembrane region" description="Helical" evidence="6">
    <location>
        <begin position="409"/>
        <end position="433"/>
    </location>
</feature>
<evidence type="ECO:0000259" key="7">
    <source>
        <dbReference type="Pfam" id="PF03176"/>
    </source>
</evidence>
<comment type="subcellular location">
    <subcellularLocation>
        <location evidence="1">Cell membrane</location>
        <topology evidence="1">Multi-pass membrane protein</topology>
    </subcellularLocation>
</comment>
<dbReference type="PANTHER" id="PTHR33406">
    <property type="entry name" value="MEMBRANE PROTEIN MJ1562-RELATED"/>
    <property type="match status" value="1"/>
</dbReference>
<dbReference type="PANTHER" id="PTHR33406:SF13">
    <property type="entry name" value="MEMBRANE PROTEIN YDFJ"/>
    <property type="match status" value="1"/>
</dbReference>
<proteinExistence type="predicted"/>
<sequence length="889" mass="98176">MPLKLHLRNFLSHWGNWVLYNPVLVLLTVGILAIFAWRYTVDNLSINTDTAELIAPDAPFQKNRRNFEKAFSQDMHTLLLVIESATPELTKSAAKRLTRLLSADPANFVSVYIPNDNEFFRQNGLLYLDIDDLQTLTSNLSQAQPFIGRIAQEPDLNGFFSILQDAFTSSDKTRVVPIDLSSLLDKLTAALHKSVNGGNGLLSWETLIAEKRLKAQQANKEFIIVQPRLDFTKIRPAENAIHAIHKAITEIQEPSVPAVKVWVTGEVGLEHDELAGMSEGTFTASIFSVVLVCFILLVAYRSVSFMLATLITLAVAMIFCGVFAALSVKHLNLISVAFAVSNIGLGVEYGIHFCLRYQDNLRENGDRGRAIHRTLLAISPPLLLCAGTTAIGLYAFIPTDYKGVSELGLLAGTSLFISLFITLTVLPALLQLIPVSVSPQPLRPNAGFLTLSEKLATFTLHYAKPISLLTCLIAIGSIILVFKIKMDFNPINLRDPNTESVIAFKNLMKDKDTSPMTLTVMAKEEENIKPLQQKLSKLSSVDKTISLFDLAPGSQEDKLAMIEEMSLVLGSQAQGFPSLKPETDPSASIGRMVKTIDGILPEKTDVHEISALKSFKKELQDILIEIENRLQPSRRLFIEKVQTTLLGTLPNVMNELLTGFNAREITLDNLPANVKDRWLSKDGWYRIQIVPKKDLNDLNNLEEFITDVQSVAPEATDLPVMYWESMKAVIGAFKEAIAIALITITLLLYAIRRNLTDTLLVMTPLLLAGLFTMASTVISGTPINFANIIALPLLLGLGVDNGIHMVEKLRHSLSEEKNIYQSSTARAIFYGALTTSSSFAGLAFSPHQGIASMGLVITIGVFWIIVCTFIILPALSKLVLRHEIKYPDR</sequence>
<feature type="transmembrane region" description="Helical" evidence="6">
    <location>
        <begin position="827"/>
        <end position="844"/>
    </location>
</feature>
<dbReference type="Gene3D" id="1.20.1640.10">
    <property type="entry name" value="Multidrug efflux transporter AcrB transmembrane domain"/>
    <property type="match status" value="2"/>
</dbReference>
<evidence type="ECO:0000256" key="3">
    <source>
        <dbReference type="ARBA" id="ARBA00022692"/>
    </source>
</evidence>
<dbReference type="RefSeq" id="WP_174627219.1">
    <property type="nucleotide sequence ID" value="NZ_CADCXN010000102.1"/>
</dbReference>
<keyword evidence="4 6" id="KW-1133">Transmembrane helix</keyword>
<evidence type="ECO:0000313" key="8">
    <source>
        <dbReference type="EMBL" id="CAA9892449.1"/>
    </source>
</evidence>
<evidence type="ECO:0000256" key="1">
    <source>
        <dbReference type="ARBA" id="ARBA00004651"/>
    </source>
</evidence>
<dbReference type="InterPro" id="IPR004869">
    <property type="entry name" value="MMPL_dom"/>
</dbReference>
<gene>
    <name evidence="8" type="ORF">METHB2_70056</name>
</gene>